<dbReference type="GeneID" id="103057584"/>
<dbReference type="GO" id="GO:0003677">
    <property type="term" value="F:DNA binding"/>
    <property type="evidence" value="ECO:0007669"/>
    <property type="project" value="UniProtKB-KW"/>
</dbReference>
<evidence type="ECO:0000259" key="2">
    <source>
        <dbReference type="PROSITE" id="PS51253"/>
    </source>
</evidence>
<protein>
    <submittedName>
        <fullName evidence="4">CENPB DNA-binding domain-containing protein 1</fullName>
    </submittedName>
</protein>
<dbReference type="InterPro" id="IPR050863">
    <property type="entry name" value="CenT-Element_Derived"/>
</dbReference>
<evidence type="ECO:0000313" key="3">
    <source>
        <dbReference type="Proteomes" id="UP000695026"/>
    </source>
</evidence>
<gene>
    <name evidence="4" type="primary">CENPBD1</name>
</gene>
<feature type="non-terminal residue" evidence="4">
    <location>
        <position position="134"/>
    </location>
</feature>
<sequence length="134" mass="15804">MEMKVEILKKIDWGKKVANVVHAYGMNRFMIGMIIKNKEKIMEHVKSSVPIQSMIISKRRGKVMEELERLLGMWIEDQHQRHVLLSLMLIQEKAKSLFHDLQWKTSEDAAEETFVASHGWFVHFRAHVNLHNVK</sequence>
<dbReference type="PANTHER" id="PTHR19303">
    <property type="entry name" value="TRANSPOSON"/>
    <property type="match status" value="1"/>
</dbReference>
<dbReference type="Proteomes" id="UP000695026">
    <property type="component" value="Unplaced"/>
</dbReference>
<dbReference type="GO" id="GO:0005634">
    <property type="term" value="C:nucleus"/>
    <property type="evidence" value="ECO:0007669"/>
    <property type="project" value="TreeGrafter"/>
</dbReference>
<dbReference type="InterPro" id="IPR006600">
    <property type="entry name" value="HTH_CenpB_DNA-bd_dom"/>
</dbReference>
<proteinExistence type="predicted"/>
<evidence type="ECO:0000256" key="1">
    <source>
        <dbReference type="ARBA" id="ARBA00023125"/>
    </source>
</evidence>
<feature type="domain" description="HTH CENPB-type" evidence="2">
    <location>
        <begin position="55"/>
        <end position="134"/>
    </location>
</feature>
<dbReference type="SUPFAM" id="SSF46689">
    <property type="entry name" value="Homeodomain-like"/>
    <property type="match status" value="2"/>
</dbReference>
<dbReference type="OrthoDB" id="125347at2759"/>
<dbReference type="PANTHER" id="PTHR19303:SF26">
    <property type="entry name" value="TIGGER TRANSPOSABLE ELEMENT-DERIVED PROTEIN 1"/>
    <property type="match status" value="1"/>
</dbReference>
<reference evidence="4" key="1">
    <citation type="submission" date="2025-08" db="UniProtKB">
        <authorList>
            <consortium name="RefSeq"/>
        </authorList>
    </citation>
    <scope>IDENTIFICATION</scope>
    <source>
        <tissue evidence="4">Liver</tissue>
    </source>
</reference>
<dbReference type="AlphaFoldDB" id="A0A9F2WEX7"/>
<organism evidence="3 4">
    <name type="scientific">Python bivittatus</name>
    <name type="common">Burmese python</name>
    <name type="synonym">Python molurus bivittatus</name>
    <dbReference type="NCBI Taxonomy" id="176946"/>
    <lineage>
        <taxon>Eukaryota</taxon>
        <taxon>Metazoa</taxon>
        <taxon>Chordata</taxon>
        <taxon>Craniata</taxon>
        <taxon>Vertebrata</taxon>
        <taxon>Euteleostomi</taxon>
        <taxon>Lepidosauria</taxon>
        <taxon>Squamata</taxon>
        <taxon>Bifurcata</taxon>
        <taxon>Unidentata</taxon>
        <taxon>Episquamata</taxon>
        <taxon>Toxicofera</taxon>
        <taxon>Serpentes</taxon>
        <taxon>Henophidia</taxon>
        <taxon>Pythonidae</taxon>
        <taxon>Python</taxon>
    </lineage>
</organism>
<dbReference type="PROSITE" id="PS51253">
    <property type="entry name" value="HTH_CENPB"/>
    <property type="match status" value="1"/>
</dbReference>
<dbReference type="Pfam" id="PF03221">
    <property type="entry name" value="HTH_Tnp_Tc5"/>
    <property type="match status" value="1"/>
</dbReference>
<keyword evidence="1 4" id="KW-0238">DNA-binding</keyword>
<dbReference type="OMA" id="RFKECHC"/>
<evidence type="ECO:0000313" key="4">
    <source>
        <dbReference type="RefSeq" id="XP_007431162.1"/>
    </source>
</evidence>
<dbReference type="SMART" id="SM00674">
    <property type="entry name" value="CENPB"/>
    <property type="match status" value="1"/>
</dbReference>
<accession>A0A9F2WEX7</accession>
<dbReference type="InterPro" id="IPR009057">
    <property type="entry name" value="Homeodomain-like_sf"/>
</dbReference>
<dbReference type="RefSeq" id="XP_007431162.1">
    <property type="nucleotide sequence ID" value="XM_007431100.1"/>
</dbReference>
<dbReference type="KEGG" id="pbi:103057584"/>
<keyword evidence="3" id="KW-1185">Reference proteome</keyword>
<name>A0A9F2WEX7_PYTBI</name>
<dbReference type="Gene3D" id="1.10.10.60">
    <property type="entry name" value="Homeodomain-like"/>
    <property type="match status" value="2"/>
</dbReference>
<dbReference type="CTD" id="100683197"/>